<dbReference type="EMBL" id="QTSX02007243">
    <property type="protein sequence ID" value="KAJ9049352.1"/>
    <property type="molecule type" value="Genomic_DNA"/>
</dbReference>
<protein>
    <submittedName>
        <fullName evidence="1">Uncharacterized protein</fullName>
    </submittedName>
</protein>
<reference evidence="1" key="1">
    <citation type="submission" date="2022-04" db="EMBL/GenBank/DDBJ databases">
        <title>Genome of the entomopathogenic fungus Entomophthora muscae.</title>
        <authorList>
            <person name="Elya C."/>
            <person name="Lovett B.R."/>
            <person name="Lee E."/>
            <person name="Macias A.M."/>
            <person name="Hajek A.E."/>
            <person name="De Bivort B.L."/>
            <person name="Kasson M.T."/>
            <person name="De Fine Licht H.H."/>
            <person name="Stajich J.E."/>
        </authorList>
    </citation>
    <scope>NUCLEOTIDE SEQUENCE</scope>
    <source>
        <strain evidence="1">Berkeley</strain>
    </source>
</reference>
<dbReference type="Proteomes" id="UP001165960">
    <property type="component" value="Unassembled WGS sequence"/>
</dbReference>
<evidence type="ECO:0000313" key="2">
    <source>
        <dbReference type="Proteomes" id="UP001165960"/>
    </source>
</evidence>
<name>A0ACC2RH09_9FUNG</name>
<proteinExistence type="predicted"/>
<keyword evidence="2" id="KW-1185">Reference proteome</keyword>
<sequence length="273" mass="30419">MILPVLKFVVFSLGPFLLLLWTTSPDLWSCISSSACLVGDNLSSLLHLPGELFISGESVVKSLTCNDLDLHTNDYAVPAPTLEEMTVFIPPSLDGNNSVPLQAPVKLSPFPTCTPWLLTRLELIGLNAYFPQLSPVSSLWSSLQAAIPVLHWAASWWFISPGWEPNLVSLAPLSHNFPKKNYHIKRKASKHLKSAEDLNQVIDKKWVMAAPLEELIEPVRFVSENFAASKLRYFCPLHKGSQLNGHPKKPDYDIINNSAKKLIKEVKTFPANQ</sequence>
<evidence type="ECO:0000313" key="1">
    <source>
        <dbReference type="EMBL" id="KAJ9049352.1"/>
    </source>
</evidence>
<comment type="caution">
    <text evidence="1">The sequence shown here is derived from an EMBL/GenBank/DDBJ whole genome shotgun (WGS) entry which is preliminary data.</text>
</comment>
<organism evidence="1 2">
    <name type="scientific">Entomophthora muscae</name>
    <dbReference type="NCBI Taxonomy" id="34485"/>
    <lineage>
        <taxon>Eukaryota</taxon>
        <taxon>Fungi</taxon>
        <taxon>Fungi incertae sedis</taxon>
        <taxon>Zoopagomycota</taxon>
        <taxon>Entomophthoromycotina</taxon>
        <taxon>Entomophthoromycetes</taxon>
        <taxon>Entomophthorales</taxon>
        <taxon>Entomophthoraceae</taxon>
        <taxon>Entomophthora</taxon>
    </lineage>
</organism>
<gene>
    <name evidence="1" type="ORF">DSO57_1025475</name>
</gene>
<accession>A0ACC2RH09</accession>